<dbReference type="Pfam" id="PF20469">
    <property type="entry name" value="OLD-like_TOPRIM"/>
    <property type="match status" value="1"/>
</dbReference>
<keyword evidence="5" id="KW-1185">Reference proteome</keyword>
<evidence type="ECO:0000259" key="2">
    <source>
        <dbReference type="Pfam" id="PF13175"/>
    </source>
</evidence>
<dbReference type="PANTHER" id="PTHR43581:SF4">
    <property type="entry name" value="ATP_GTP PHOSPHATASE"/>
    <property type="match status" value="1"/>
</dbReference>
<evidence type="ECO:0000313" key="4">
    <source>
        <dbReference type="EMBL" id="ABC76694.1"/>
    </source>
</evidence>
<proteinExistence type="predicted"/>
<keyword evidence="4" id="KW-0255">Endonuclease</keyword>
<feature type="domain" description="OLD protein-like TOPRIM" evidence="3">
    <location>
        <begin position="430"/>
        <end position="499"/>
    </location>
</feature>
<dbReference type="InterPro" id="IPR027417">
    <property type="entry name" value="P-loop_NTPase"/>
</dbReference>
<dbReference type="eggNOG" id="COG1195">
    <property type="taxonomic scope" value="Bacteria"/>
</dbReference>
<organism evidence="4 5">
    <name type="scientific">Syntrophus aciditrophicus (strain SB)</name>
    <dbReference type="NCBI Taxonomy" id="56780"/>
    <lineage>
        <taxon>Bacteria</taxon>
        <taxon>Pseudomonadati</taxon>
        <taxon>Thermodesulfobacteriota</taxon>
        <taxon>Syntrophia</taxon>
        <taxon>Syntrophales</taxon>
        <taxon>Syntrophaceae</taxon>
        <taxon>Syntrophus</taxon>
    </lineage>
</organism>
<protein>
    <submittedName>
        <fullName evidence="4">ATP-dependent endonuclease family protein</fullName>
    </submittedName>
</protein>
<dbReference type="GO" id="GO:0004519">
    <property type="term" value="F:endonuclease activity"/>
    <property type="evidence" value="ECO:0007669"/>
    <property type="project" value="UniProtKB-KW"/>
</dbReference>
<dbReference type="RefSeq" id="WP_011416727.1">
    <property type="nucleotide sequence ID" value="NC_007759.1"/>
</dbReference>
<dbReference type="Proteomes" id="UP000001933">
    <property type="component" value="Chromosome"/>
</dbReference>
<dbReference type="eggNOG" id="COG3593">
    <property type="taxonomic scope" value="Bacteria"/>
</dbReference>
<feature type="domain" description="Endonuclease GajA/Old nuclease/RecF-like AAA" evidence="2">
    <location>
        <begin position="1"/>
        <end position="61"/>
    </location>
</feature>
<dbReference type="KEGG" id="sat:SYN_02907"/>
<feature type="domain" description="Endonuclease GajA/Old nuclease/RecF-like AAA" evidence="2">
    <location>
        <begin position="310"/>
        <end position="381"/>
    </location>
</feature>
<dbReference type="InterPro" id="IPR041685">
    <property type="entry name" value="AAA_GajA/Old/RecF-like"/>
</dbReference>
<name>Q2LRI6_SYNAS</name>
<gene>
    <name evidence="4" type="ORF">SYN_02907</name>
</gene>
<dbReference type="SUPFAM" id="SSF52540">
    <property type="entry name" value="P-loop containing nucleoside triphosphate hydrolases"/>
    <property type="match status" value="1"/>
</dbReference>
<dbReference type="STRING" id="56780.SYN_02907"/>
<reference evidence="4 5" key="1">
    <citation type="journal article" date="2007" name="Proc. Natl. Acad. Sci. U.S.A.">
        <title>The genome of Syntrophus aciditrophicus: life at the thermodynamic limit of microbial growth.</title>
        <authorList>
            <person name="McInerney M.J."/>
            <person name="Rohlin L."/>
            <person name="Mouttaki H."/>
            <person name="Kim U."/>
            <person name="Krupp R.S."/>
            <person name="Rios-Hernandez L."/>
            <person name="Sieber J."/>
            <person name="Struchtemeyer C.G."/>
            <person name="Bhattacharyya A."/>
            <person name="Campbell J.W."/>
            <person name="Gunsalus R.P."/>
        </authorList>
    </citation>
    <scope>NUCLEOTIDE SEQUENCE [LARGE SCALE GENOMIC DNA]</scope>
    <source>
        <strain evidence="4 5">SB</strain>
    </source>
</reference>
<dbReference type="EMBL" id="CP000252">
    <property type="protein sequence ID" value="ABC76694.1"/>
    <property type="molecule type" value="Genomic_DNA"/>
</dbReference>
<dbReference type="InterPro" id="IPR051396">
    <property type="entry name" value="Bact_Antivir_Def_Nuclease"/>
</dbReference>
<evidence type="ECO:0000313" key="5">
    <source>
        <dbReference type="Proteomes" id="UP000001933"/>
    </source>
</evidence>
<dbReference type="AlphaFoldDB" id="Q2LRI6"/>
<evidence type="ECO:0000259" key="3">
    <source>
        <dbReference type="Pfam" id="PF20469"/>
    </source>
</evidence>
<dbReference type="Gene3D" id="3.40.50.300">
    <property type="entry name" value="P-loop containing nucleotide triphosphate hydrolases"/>
    <property type="match status" value="2"/>
</dbReference>
<dbReference type="PANTHER" id="PTHR43581">
    <property type="entry name" value="ATP/GTP PHOSPHATASE"/>
    <property type="match status" value="1"/>
</dbReference>
<dbReference type="Pfam" id="PF13175">
    <property type="entry name" value="AAA_15"/>
    <property type="match status" value="2"/>
</dbReference>
<keyword evidence="4" id="KW-0540">Nuclease</keyword>
<accession>Q2LRI6</accession>
<dbReference type="InterPro" id="IPR034139">
    <property type="entry name" value="TOPRIM_OLD"/>
</dbReference>
<dbReference type="HOGENOM" id="CLU_446007_0_0_7"/>
<dbReference type="InParanoid" id="Q2LRI6"/>
<evidence type="ECO:0000256" key="1">
    <source>
        <dbReference type="SAM" id="MobiDB-lite"/>
    </source>
</evidence>
<keyword evidence="4" id="KW-0378">Hydrolase</keyword>
<feature type="region of interest" description="Disordered" evidence="1">
    <location>
        <begin position="616"/>
        <end position="636"/>
    </location>
</feature>
<sequence>MQISRLIIKNFRGIQNASIILSKHSVLIGDNNTGKTTILEAIDLALGPDRLNRVPPVDVHDFYQGKYISDASADEVPTSTKAEQGVKAEGAVDAVANNADVQVDGDVTAEAPQIEIEVTVADLTEEQKGRFGDYTEFWDTATDTFYDQPNPAGVDAVSISEALRVSFIGWYDPEEDDFKGKTYFTRSLSEGDNPVVFSKKDKQICGFLYLRSLRTGSRALSLERGSLLDIILRLKEVRPQMWEYTISKLDSYSVASDPELGISGVLESINAALQKYVPKEWGIEPHLKVSNLTREHLRKVITAFIATGEGRHAAPFYRQGTGTINMLVLAMLSQIAEDKQNVIFAMEEPETAIPPYAQKRIVHEIRTLASQTIFTSHSPYVLEEFTLEETVVLARDAQGALRRSAITLPDSVKLKRYRQEFRTRFCEGLLTRRILVAEGATEAASFPVVCRRLAELKPATYSSLEALGICTIDAGGETNISDLAKLYRDLGKRTLAICDKQTDEEKALIEAQVDTLFMHDEKGFEDLVLKNTTEDALKRFTKLIVWPQHLQQKYPDPEAQAQAALSDYFCGKKADWGVSDFLAQCTEDEIPEWLRDTCLSLKAICEPVHVGDADGGALNAPEAPDSEQGVDVDATN</sequence>
<dbReference type="OrthoDB" id="9816506at2"/>